<dbReference type="FunFam" id="3.80.10.10:FF:000041">
    <property type="entry name" value="LRR receptor-like serine/threonine-protein kinase ERECTA"/>
    <property type="match status" value="1"/>
</dbReference>
<name>A0A6A4L3X6_9ERIC</name>
<gene>
    <name evidence="9" type="ORF">C3L33_13083</name>
</gene>
<dbReference type="AlphaFoldDB" id="A0A6A4L3X6"/>
<reference evidence="9" key="1">
    <citation type="journal article" date="2019" name="Genome Biol. Evol.">
        <title>The Rhododendron genome and chromosomal organization provide insight into shared whole-genome duplications across the heath family (Ericaceae).</title>
        <authorList>
            <person name="Soza V.L."/>
            <person name="Lindsley D."/>
            <person name="Waalkes A."/>
            <person name="Ramage E."/>
            <person name="Patwardhan R.P."/>
            <person name="Burton J.N."/>
            <person name="Adey A."/>
            <person name="Kumar A."/>
            <person name="Qiu R."/>
            <person name="Shendure J."/>
            <person name="Hall B."/>
        </authorList>
    </citation>
    <scope>NUCLEOTIDE SEQUENCE</scope>
    <source>
        <strain evidence="9">RSF 1966-606</strain>
    </source>
</reference>
<keyword evidence="6" id="KW-0325">Glycoprotein</keyword>
<evidence type="ECO:0000256" key="4">
    <source>
        <dbReference type="ARBA" id="ARBA00022737"/>
    </source>
</evidence>
<dbReference type="Gene3D" id="3.80.10.10">
    <property type="entry name" value="Ribonuclease Inhibitor"/>
    <property type="match status" value="1"/>
</dbReference>
<evidence type="ECO:0000256" key="3">
    <source>
        <dbReference type="ARBA" id="ARBA00022729"/>
    </source>
</evidence>
<comment type="subcellular location">
    <subcellularLocation>
        <location evidence="1">Membrane</location>
    </subcellularLocation>
</comment>
<dbReference type="PANTHER" id="PTHR48056:SF78">
    <property type="entry name" value="PROTEIN KINASE DOMAIN-CONTAINING PROTEIN"/>
    <property type="match status" value="1"/>
</dbReference>
<evidence type="ECO:0000313" key="9">
    <source>
        <dbReference type="EMBL" id="KAE9455016.1"/>
    </source>
</evidence>
<dbReference type="InterPro" id="IPR050647">
    <property type="entry name" value="Plant_LRR-RLKs"/>
</dbReference>
<dbReference type="InterPro" id="IPR001611">
    <property type="entry name" value="Leu-rich_rpt"/>
</dbReference>
<feature type="chain" id="PRO_5025405937" description="Leucine-rich repeat-containing N-terminal plant-type domain-containing protein" evidence="8">
    <location>
        <begin position="27"/>
        <end position="263"/>
    </location>
</feature>
<comment type="caution">
    <text evidence="9">The sequence shown here is derived from an EMBL/GenBank/DDBJ whole genome shotgun (WGS) entry which is preliminary data.</text>
</comment>
<feature type="signal peptide" evidence="8">
    <location>
        <begin position="1"/>
        <end position="26"/>
    </location>
</feature>
<dbReference type="PANTHER" id="PTHR48056">
    <property type="entry name" value="LRR RECEPTOR-LIKE SERINE/THREONINE-PROTEIN KINASE-RELATED"/>
    <property type="match status" value="1"/>
</dbReference>
<keyword evidence="3 8" id="KW-0732">Signal</keyword>
<protein>
    <recommendedName>
        <fullName evidence="10">Leucine-rich repeat-containing N-terminal plant-type domain-containing protein</fullName>
    </recommendedName>
</protein>
<dbReference type="EMBL" id="QEFC01001874">
    <property type="protein sequence ID" value="KAE9455016.1"/>
    <property type="molecule type" value="Genomic_DNA"/>
</dbReference>
<evidence type="ECO:0000256" key="7">
    <source>
        <dbReference type="SAM" id="MobiDB-lite"/>
    </source>
</evidence>
<dbReference type="Pfam" id="PF13855">
    <property type="entry name" value="LRR_8"/>
    <property type="match status" value="1"/>
</dbReference>
<feature type="non-terminal residue" evidence="9">
    <location>
        <position position="1"/>
    </location>
</feature>
<evidence type="ECO:0000256" key="2">
    <source>
        <dbReference type="ARBA" id="ARBA00022614"/>
    </source>
</evidence>
<evidence type="ECO:0000256" key="8">
    <source>
        <dbReference type="SAM" id="SignalP"/>
    </source>
</evidence>
<dbReference type="GO" id="GO:0016020">
    <property type="term" value="C:membrane"/>
    <property type="evidence" value="ECO:0007669"/>
    <property type="project" value="UniProtKB-SubCell"/>
</dbReference>
<organism evidence="9">
    <name type="scientific">Rhododendron williamsianum</name>
    <dbReference type="NCBI Taxonomy" id="262921"/>
    <lineage>
        <taxon>Eukaryota</taxon>
        <taxon>Viridiplantae</taxon>
        <taxon>Streptophyta</taxon>
        <taxon>Embryophyta</taxon>
        <taxon>Tracheophyta</taxon>
        <taxon>Spermatophyta</taxon>
        <taxon>Magnoliopsida</taxon>
        <taxon>eudicotyledons</taxon>
        <taxon>Gunneridae</taxon>
        <taxon>Pentapetalae</taxon>
        <taxon>asterids</taxon>
        <taxon>Ericales</taxon>
        <taxon>Ericaceae</taxon>
        <taxon>Ericoideae</taxon>
        <taxon>Rhodoreae</taxon>
        <taxon>Rhododendron</taxon>
    </lineage>
</organism>
<evidence type="ECO:0008006" key="10">
    <source>
        <dbReference type="Google" id="ProtNLM"/>
    </source>
</evidence>
<evidence type="ECO:0000256" key="5">
    <source>
        <dbReference type="ARBA" id="ARBA00023136"/>
    </source>
</evidence>
<feature type="region of interest" description="Disordered" evidence="7">
    <location>
        <begin position="88"/>
        <end position="107"/>
    </location>
</feature>
<sequence>MRIFPRNFASLAIGILFISFTTFASAATLLPPDEVEALNEIGKILGKTDWNFSVGAESADPCTYSTKNFDLDKFGFEDSVTCTPCNDTSIESTGSSGHAPTRVDETHSPPRYGMNFDICRSLEFNQLSGPIPPELGSLHLLENLVIVGSGLDGPIPPGFGLLTKLSDLRISDLNGSQASFPPLNNLTRLETLFLRSCNINGTLPEYLGTMTNLTLLDLSFNNLSGKIPSNFSSLSKIEKMYLTGNLLSGPVPPWMLQSTSKSM</sequence>
<evidence type="ECO:0000256" key="1">
    <source>
        <dbReference type="ARBA" id="ARBA00004370"/>
    </source>
</evidence>
<dbReference type="InterPro" id="IPR032675">
    <property type="entry name" value="LRR_dom_sf"/>
</dbReference>
<feature type="compositionally biased region" description="Polar residues" evidence="7">
    <location>
        <begin position="88"/>
        <end position="98"/>
    </location>
</feature>
<proteinExistence type="predicted"/>
<keyword evidence="2" id="KW-0433">Leucine-rich repeat</keyword>
<evidence type="ECO:0000256" key="6">
    <source>
        <dbReference type="ARBA" id="ARBA00023180"/>
    </source>
</evidence>
<dbReference type="OrthoDB" id="1897577at2759"/>
<dbReference type="SUPFAM" id="SSF52058">
    <property type="entry name" value="L domain-like"/>
    <property type="match status" value="1"/>
</dbReference>
<dbReference type="GO" id="GO:0033612">
    <property type="term" value="F:receptor serine/threonine kinase binding"/>
    <property type="evidence" value="ECO:0007669"/>
    <property type="project" value="TreeGrafter"/>
</dbReference>
<accession>A0A6A4L3X6</accession>
<keyword evidence="4" id="KW-0677">Repeat</keyword>
<keyword evidence="5" id="KW-0472">Membrane</keyword>